<evidence type="ECO:0000256" key="1">
    <source>
        <dbReference type="SAM" id="Phobius"/>
    </source>
</evidence>
<gene>
    <name evidence="2" type="ORF">Tci_923130</name>
</gene>
<organism evidence="2">
    <name type="scientific">Tanacetum cinerariifolium</name>
    <name type="common">Dalmatian daisy</name>
    <name type="synonym">Chrysanthemum cinerariifolium</name>
    <dbReference type="NCBI Taxonomy" id="118510"/>
    <lineage>
        <taxon>Eukaryota</taxon>
        <taxon>Viridiplantae</taxon>
        <taxon>Streptophyta</taxon>
        <taxon>Embryophyta</taxon>
        <taxon>Tracheophyta</taxon>
        <taxon>Spermatophyta</taxon>
        <taxon>Magnoliopsida</taxon>
        <taxon>eudicotyledons</taxon>
        <taxon>Gunneridae</taxon>
        <taxon>Pentapetalae</taxon>
        <taxon>asterids</taxon>
        <taxon>campanulids</taxon>
        <taxon>Asterales</taxon>
        <taxon>Asteraceae</taxon>
        <taxon>Asteroideae</taxon>
        <taxon>Anthemideae</taxon>
        <taxon>Anthemidinae</taxon>
        <taxon>Tanacetum</taxon>
    </lineage>
</organism>
<accession>A0A699X255</accession>
<reference evidence="2" key="1">
    <citation type="journal article" date="2019" name="Sci. Rep.">
        <title>Draft genome of Tanacetum cinerariifolium, the natural source of mosquito coil.</title>
        <authorList>
            <person name="Yamashiro T."/>
            <person name="Shiraishi A."/>
            <person name="Satake H."/>
            <person name="Nakayama K."/>
        </authorList>
    </citation>
    <scope>NUCLEOTIDE SEQUENCE</scope>
</reference>
<protein>
    <submittedName>
        <fullName evidence="2">Uncharacterized protein</fullName>
    </submittedName>
</protein>
<name>A0A699X255_TANCI</name>
<proteinExistence type="predicted"/>
<sequence length="79" mass="8398">MVTKDLTQDLGLYVPSAITIMKVLSYLCAITARGLAIQPRIAEADLLTTTITTTTATTIISRAMVVLSAELKGTLKETA</sequence>
<keyword evidence="1" id="KW-0472">Membrane</keyword>
<keyword evidence="1" id="KW-0812">Transmembrane</keyword>
<comment type="caution">
    <text evidence="2">The sequence shown here is derived from an EMBL/GenBank/DDBJ whole genome shotgun (WGS) entry which is preliminary data.</text>
</comment>
<keyword evidence="1" id="KW-1133">Transmembrane helix</keyword>
<dbReference type="EMBL" id="BKCJ011766446">
    <property type="protein sequence ID" value="GFD51161.1"/>
    <property type="molecule type" value="Genomic_DNA"/>
</dbReference>
<feature type="transmembrane region" description="Helical" evidence="1">
    <location>
        <begin position="12"/>
        <end position="32"/>
    </location>
</feature>
<dbReference type="AlphaFoldDB" id="A0A699X255"/>
<evidence type="ECO:0000313" key="2">
    <source>
        <dbReference type="EMBL" id="GFD51161.1"/>
    </source>
</evidence>